<name>A0A8X8XGL0_SALSN</name>
<comment type="caution">
    <text evidence="1">The sequence shown here is derived from an EMBL/GenBank/DDBJ whole genome shotgun (WGS) entry which is preliminary data.</text>
</comment>
<protein>
    <submittedName>
        <fullName evidence="1">Uncharacterized protein</fullName>
    </submittedName>
</protein>
<reference evidence="1" key="2">
    <citation type="submission" date="2020-08" db="EMBL/GenBank/DDBJ databases">
        <title>Plant Genome Project.</title>
        <authorList>
            <person name="Zhang R.-G."/>
        </authorList>
    </citation>
    <scope>NUCLEOTIDE SEQUENCE</scope>
    <source>
        <strain evidence="1">Huo1</strain>
        <tissue evidence="1">Leaf</tissue>
    </source>
</reference>
<proteinExistence type="predicted"/>
<dbReference type="PANTHER" id="PTHR10775">
    <property type="entry name" value="OS08G0208400 PROTEIN"/>
    <property type="match status" value="1"/>
</dbReference>
<accession>A0A8X8XGL0</accession>
<dbReference type="EMBL" id="PNBA02000009">
    <property type="protein sequence ID" value="KAG6414225.1"/>
    <property type="molecule type" value="Genomic_DNA"/>
</dbReference>
<organism evidence="1">
    <name type="scientific">Salvia splendens</name>
    <name type="common">Scarlet sage</name>
    <dbReference type="NCBI Taxonomy" id="180675"/>
    <lineage>
        <taxon>Eukaryota</taxon>
        <taxon>Viridiplantae</taxon>
        <taxon>Streptophyta</taxon>
        <taxon>Embryophyta</taxon>
        <taxon>Tracheophyta</taxon>
        <taxon>Spermatophyta</taxon>
        <taxon>Magnoliopsida</taxon>
        <taxon>eudicotyledons</taxon>
        <taxon>Gunneridae</taxon>
        <taxon>Pentapetalae</taxon>
        <taxon>asterids</taxon>
        <taxon>lamiids</taxon>
        <taxon>Lamiales</taxon>
        <taxon>Lamiaceae</taxon>
        <taxon>Nepetoideae</taxon>
        <taxon>Mentheae</taxon>
        <taxon>Salviinae</taxon>
        <taxon>Salvia</taxon>
        <taxon>Salvia subgen. Calosphace</taxon>
        <taxon>core Calosphace</taxon>
    </lineage>
</organism>
<reference evidence="1" key="1">
    <citation type="submission" date="2018-01" db="EMBL/GenBank/DDBJ databases">
        <authorList>
            <person name="Mao J.F."/>
        </authorList>
    </citation>
    <scope>NUCLEOTIDE SEQUENCE</scope>
    <source>
        <strain evidence="1">Huo1</strain>
        <tissue evidence="1">Leaf</tissue>
    </source>
</reference>
<sequence length="156" mass="18287">MSTKTASHMRHPVDSPTWNKFDTLHPGFAQESRNVRLGLASDGINPFKNMTVSHNTWPVILFPYNFPPWMCMKEPYLILKHGGKYCYMGHQRFLPKENEFRKNRRLFDGTVEYGEAPQRQSGNMVMEELKEFTIKFGKQVKDNPKPFGSKRKEYVI</sequence>
<dbReference type="PANTHER" id="PTHR10775:SF172">
    <property type="entry name" value="TNP2, PARTIAL"/>
    <property type="match status" value="1"/>
</dbReference>
<keyword evidence="2" id="KW-1185">Reference proteome</keyword>
<dbReference type="InterPro" id="IPR004242">
    <property type="entry name" value="Transposase_21"/>
</dbReference>
<gene>
    <name evidence="1" type="ORF">SASPL_126943</name>
</gene>
<dbReference type="Pfam" id="PF02992">
    <property type="entry name" value="Transposase_21"/>
    <property type="match status" value="1"/>
</dbReference>
<dbReference type="AlphaFoldDB" id="A0A8X8XGL0"/>
<evidence type="ECO:0000313" key="1">
    <source>
        <dbReference type="EMBL" id="KAG6414225.1"/>
    </source>
</evidence>
<evidence type="ECO:0000313" key="2">
    <source>
        <dbReference type="Proteomes" id="UP000298416"/>
    </source>
</evidence>
<dbReference type="Proteomes" id="UP000298416">
    <property type="component" value="Unassembled WGS sequence"/>
</dbReference>